<evidence type="ECO:0000313" key="2">
    <source>
        <dbReference type="Proteomes" id="UP000324222"/>
    </source>
</evidence>
<gene>
    <name evidence="1" type="ORF">E2C01_047463</name>
</gene>
<keyword evidence="2" id="KW-1185">Reference proteome</keyword>
<name>A0A5B7G8X5_PORTR</name>
<sequence>MCISPDKCPAICVSQQQLDKTEELPCNSNNQSRQVGTSSLGGPVINLCLKCSTIERFWLVLP</sequence>
<proteinExistence type="predicted"/>
<comment type="caution">
    <text evidence="1">The sequence shown here is derived from an EMBL/GenBank/DDBJ whole genome shotgun (WGS) entry which is preliminary data.</text>
</comment>
<protein>
    <submittedName>
        <fullName evidence="1">Uncharacterized protein</fullName>
    </submittedName>
</protein>
<organism evidence="1 2">
    <name type="scientific">Portunus trituberculatus</name>
    <name type="common">Swimming crab</name>
    <name type="synonym">Neptunus trituberculatus</name>
    <dbReference type="NCBI Taxonomy" id="210409"/>
    <lineage>
        <taxon>Eukaryota</taxon>
        <taxon>Metazoa</taxon>
        <taxon>Ecdysozoa</taxon>
        <taxon>Arthropoda</taxon>
        <taxon>Crustacea</taxon>
        <taxon>Multicrustacea</taxon>
        <taxon>Malacostraca</taxon>
        <taxon>Eumalacostraca</taxon>
        <taxon>Eucarida</taxon>
        <taxon>Decapoda</taxon>
        <taxon>Pleocyemata</taxon>
        <taxon>Brachyura</taxon>
        <taxon>Eubrachyura</taxon>
        <taxon>Portunoidea</taxon>
        <taxon>Portunidae</taxon>
        <taxon>Portuninae</taxon>
        <taxon>Portunus</taxon>
    </lineage>
</organism>
<reference evidence="1 2" key="1">
    <citation type="submission" date="2019-05" db="EMBL/GenBank/DDBJ databases">
        <title>Another draft genome of Portunus trituberculatus and its Hox gene families provides insights of decapod evolution.</title>
        <authorList>
            <person name="Jeong J.-H."/>
            <person name="Song I."/>
            <person name="Kim S."/>
            <person name="Choi T."/>
            <person name="Kim D."/>
            <person name="Ryu S."/>
            <person name="Kim W."/>
        </authorList>
    </citation>
    <scope>NUCLEOTIDE SEQUENCE [LARGE SCALE GENOMIC DNA]</scope>
    <source>
        <tissue evidence="1">Muscle</tissue>
    </source>
</reference>
<dbReference type="AlphaFoldDB" id="A0A5B7G8X5"/>
<dbReference type="EMBL" id="VSRR010011723">
    <property type="protein sequence ID" value="MPC53568.1"/>
    <property type="molecule type" value="Genomic_DNA"/>
</dbReference>
<dbReference type="Proteomes" id="UP000324222">
    <property type="component" value="Unassembled WGS sequence"/>
</dbReference>
<accession>A0A5B7G8X5</accession>
<evidence type="ECO:0000313" key="1">
    <source>
        <dbReference type="EMBL" id="MPC53568.1"/>
    </source>
</evidence>